<evidence type="ECO:0000256" key="3">
    <source>
        <dbReference type="ARBA" id="ARBA00023163"/>
    </source>
</evidence>
<dbReference type="SMART" id="SM00422">
    <property type="entry name" value="HTH_MERR"/>
    <property type="match status" value="1"/>
</dbReference>
<accession>A0A1I4DU78</accession>
<name>A0A1I4DU78_9HYPH</name>
<proteinExistence type="predicted"/>
<keyword evidence="2 5" id="KW-0238">DNA-binding</keyword>
<evidence type="ECO:0000256" key="2">
    <source>
        <dbReference type="ARBA" id="ARBA00023125"/>
    </source>
</evidence>
<dbReference type="GO" id="GO:0003700">
    <property type="term" value="F:DNA-binding transcription factor activity"/>
    <property type="evidence" value="ECO:0007669"/>
    <property type="project" value="InterPro"/>
</dbReference>
<gene>
    <name evidence="5" type="ORF">SAMN04488498_1202</name>
</gene>
<dbReference type="AlphaFoldDB" id="A0A1I4DU78"/>
<dbReference type="RefSeq" id="WP_149762741.1">
    <property type="nucleotide sequence ID" value="NZ_BSPE01000046.1"/>
</dbReference>
<dbReference type="InterPro" id="IPR009061">
    <property type="entry name" value="DNA-bd_dom_put_sf"/>
</dbReference>
<dbReference type="PRINTS" id="PR00040">
    <property type="entry name" value="HTHMERR"/>
</dbReference>
<dbReference type="OrthoDB" id="9802944at2"/>
<dbReference type="CDD" id="cd04785">
    <property type="entry name" value="HTH_CadR-PbrR-like"/>
    <property type="match status" value="1"/>
</dbReference>
<dbReference type="PANTHER" id="PTHR30204">
    <property type="entry name" value="REDOX-CYCLING DRUG-SENSING TRANSCRIPTIONAL ACTIVATOR SOXR"/>
    <property type="match status" value="1"/>
</dbReference>
<evidence type="ECO:0000313" key="5">
    <source>
        <dbReference type="EMBL" id="SFK97114.1"/>
    </source>
</evidence>
<dbReference type="PANTHER" id="PTHR30204:SF92">
    <property type="entry name" value="HTH-TYPE TRANSCRIPTIONAL REGULATOR ZNTR"/>
    <property type="match status" value="1"/>
</dbReference>
<dbReference type="Pfam" id="PF09278">
    <property type="entry name" value="MerR-DNA-bind"/>
    <property type="match status" value="1"/>
</dbReference>
<keyword evidence="6" id="KW-1185">Reference proteome</keyword>
<evidence type="ECO:0000256" key="1">
    <source>
        <dbReference type="ARBA" id="ARBA00023015"/>
    </source>
</evidence>
<keyword evidence="3" id="KW-0804">Transcription</keyword>
<feature type="domain" description="HTH merR-type" evidence="4">
    <location>
        <begin position="1"/>
        <end position="70"/>
    </location>
</feature>
<dbReference type="SUPFAM" id="SSF46955">
    <property type="entry name" value="Putative DNA-binding domain"/>
    <property type="match status" value="1"/>
</dbReference>
<dbReference type="PROSITE" id="PS50937">
    <property type="entry name" value="HTH_MERR_2"/>
    <property type="match status" value="1"/>
</dbReference>
<dbReference type="EMBL" id="FOSL01000020">
    <property type="protein sequence ID" value="SFK97114.1"/>
    <property type="molecule type" value="Genomic_DNA"/>
</dbReference>
<dbReference type="PROSITE" id="PS00552">
    <property type="entry name" value="HTH_MERR_1"/>
    <property type="match status" value="1"/>
</dbReference>
<dbReference type="InterPro" id="IPR015358">
    <property type="entry name" value="Tscrpt_reg_MerR_DNA-bd"/>
</dbReference>
<evidence type="ECO:0000313" key="6">
    <source>
        <dbReference type="Proteomes" id="UP000323300"/>
    </source>
</evidence>
<protein>
    <submittedName>
        <fullName evidence="5">DNA-binding transcriptional regulator, MerR family</fullName>
    </submittedName>
</protein>
<dbReference type="Pfam" id="PF00376">
    <property type="entry name" value="MerR"/>
    <property type="match status" value="1"/>
</dbReference>
<evidence type="ECO:0000259" key="4">
    <source>
        <dbReference type="PROSITE" id="PS50937"/>
    </source>
</evidence>
<keyword evidence="1" id="KW-0805">Transcription regulation</keyword>
<dbReference type="Proteomes" id="UP000323300">
    <property type="component" value="Unassembled WGS sequence"/>
</dbReference>
<organism evidence="5 6">
    <name type="scientific">Neomesorhizobium albiziae</name>
    <dbReference type="NCBI Taxonomy" id="335020"/>
    <lineage>
        <taxon>Bacteria</taxon>
        <taxon>Pseudomonadati</taxon>
        <taxon>Pseudomonadota</taxon>
        <taxon>Alphaproteobacteria</taxon>
        <taxon>Hyphomicrobiales</taxon>
        <taxon>Phyllobacteriaceae</taxon>
        <taxon>Neomesorhizobium</taxon>
    </lineage>
</organism>
<dbReference type="InterPro" id="IPR000551">
    <property type="entry name" value="MerR-type_HTH_dom"/>
</dbReference>
<reference evidence="5 6" key="1">
    <citation type="submission" date="2016-10" db="EMBL/GenBank/DDBJ databases">
        <authorList>
            <person name="Varghese N."/>
            <person name="Submissions S."/>
        </authorList>
    </citation>
    <scope>NUCLEOTIDE SEQUENCE [LARGE SCALE GENOMIC DNA]</scope>
    <source>
        <strain evidence="5 6">DSM 21822</strain>
    </source>
</reference>
<dbReference type="InterPro" id="IPR047057">
    <property type="entry name" value="MerR_fam"/>
</dbReference>
<dbReference type="GO" id="GO:0003677">
    <property type="term" value="F:DNA binding"/>
    <property type="evidence" value="ECO:0007669"/>
    <property type="project" value="UniProtKB-KW"/>
</dbReference>
<sequence length="141" mass="15975">MISIGDMSRRSRVKVPTIRYYEQMGLIGAPERSQGNQRRYEKSDLERLMFIKHGRDLGLTIDAIRELLDLSGHPERPCQNADRIAAAHLASVREKIASLRKLEAELERIATHCGGSTVSDCYVIRALAHHELCADEHDRVI</sequence>
<dbReference type="Gene3D" id="1.10.1660.10">
    <property type="match status" value="1"/>
</dbReference>